<reference evidence="3" key="1">
    <citation type="journal article" date="2019" name="Int. J. Syst. Evol. Microbiol.">
        <title>The Global Catalogue of Microorganisms (GCM) 10K type strain sequencing project: providing services to taxonomists for standard genome sequencing and annotation.</title>
        <authorList>
            <consortium name="The Broad Institute Genomics Platform"/>
            <consortium name="The Broad Institute Genome Sequencing Center for Infectious Disease"/>
            <person name="Wu L."/>
            <person name="Ma J."/>
        </authorList>
    </citation>
    <scope>NUCLEOTIDE SEQUENCE [LARGE SCALE GENOMIC DNA]</scope>
    <source>
        <strain evidence="3">JCM 14902</strain>
    </source>
</reference>
<feature type="region of interest" description="Disordered" evidence="1">
    <location>
        <begin position="145"/>
        <end position="220"/>
    </location>
</feature>
<dbReference type="RefSeq" id="WP_344059521.1">
    <property type="nucleotide sequence ID" value="NZ_BAAAOH010000001.1"/>
</dbReference>
<dbReference type="EMBL" id="BAAAOH010000001">
    <property type="protein sequence ID" value="GAA1980342.1"/>
    <property type="molecule type" value="Genomic_DNA"/>
</dbReference>
<dbReference type="Proteomes" id="UP001500326">
    <property type="component" value="Unassembled WGS sequence"/>
</dbReference>
<protein>
    <submittedName>
        <fullName evidence="2">Uncharacterized protein</fullName>
    </submittedName>
</protein>
<sequence>MDEIFYGPWDVRVLTKDAWFSQQIVITGSDASDGAYPGTPGGGPGPVSGARWTLHAEWNDNAGSGWQRSALRRSAAYTLADGLTVTIGIDDNQEALRDYDYDDVVIVARSLDPAHTPLHPVAPPLDFTVPEKVWWRYWKRANRDPEDPYRGYPPKDDPQDPNDPDQPRDPKDPKDPKDPREPADPKDPRTPRDPWQPREPLDPKPPKEPREPREPRMPPG</sequence>
<evidence type="ECO:0000256" key="1">
    <source>
        <dbReference type="SAM" id="MobiDB-lite"/>
    </source>
</evidence>
<gene>
    <name evidence="2" type="ORF">GCM10009777_12230</name>
</gene>
<organism evidence="2 3">
    <name type="scientific">Microbacterium pumilum</name>
    <dbReference type="NCBI Taxonomy" id="344165"/>
    <lineage>
        <taxon>Bacteria</taxon>
        <taxon>Bacillati</taxon>
        <taxon>Actinomycetota</taxon>
        <taxon>Actinomycetes</taxon>
        <taxon>Micrococcales</taxon>
        <taxon>Microbacteriaceae</taxon>
        <taxon>Microbacterium</taxon>
    </lineage>
</organism>
<name>A0ABP5DHL2_9MICO</name>
<evidence type="ECO:0000313" key="2">
    <source>
        <dbReference type="EMBL" id="GAA1980342.1"/>
    </source>
</evidence>
<comment type="caution">
    <text evidence="2">The sequence shown here is derived from an EMBL/GenBank/DDBJ whole genome shotgun (WGS) entry which is preliminary data.</text>
</comment>
<feature type="compositionally biased region" description="Basic and acidic residues" evidence="1">
    <location>
        <begin position="165"/>
        <end position="220"/>
    </location>
</feature>
<evidence type="ECO:0000313" key="3">
    <source>
        <dbReference type="Proteomes" id="UP001500326"/>
    </source>
</evidence>
<keyword evidence="3" id="KW-1185">Reference proteome</keyword>
<proteinExistence type="predicted"/>
<feature type="compositionally biased region" description="Basic and acidic residues" evidence="1">
    <location>
        <begin position="145"/>
        <end position="158"/>
    </location>
</feature>
<accession>A0ABP5DHL2</accession>